<name>A0A5C3F6K5_9BASI</name>
<dbReference type="InterPro" id="IPR002328">
    <property type="entry name" value="ADH_Zn_CS"/>
</dbReference>
<feature type="domain" description="Enoyl reductase (ER)" evidence="6">
    <location>
        <begin position="16"/>
        <end position="335"/>
    </location>
</feature>
<evidence type="ECO:0000313" key="8">
    <source>
        <dbReference type="Proteomes" id="UP000323386"/>
    </source>
</evidence>
<keyword evidence="3 5" id="KW-0862">Zinc</keyword>
<accession>A0A5C3F6K5</accession>
<dbReference type="AlphaFoldDB" id="A0A5C3F6K5"/>
<dbReference type="Proteomes" id="UP000323386">
    <property type="component" value="Unassembled WGS sequence"/>
</dbReference>
<keyword evidence="8" id="KW-1185">Reference proteome</keyword>
<keyword evidence="4" id="KW-0560">Oxidoreductase</keyword>
<dbReference type="InterPro" id="IPR013149">
    <property type="entry name" value="ADH-like_C"/>
</dbReference>
<sequence length="346" mass="37170">MSASSNTVNLGTVFKGSKDGKVVAAQGTDKPVRPTDVVIDITHSGLCGTDLHFLKADMVLGHEGVGVVSQVGSDVTRFKKGDRVGWGYNHDSCNHCKFCASGWDTLCYDNKMYGQKDLDQASFGDRFVVHHDFCHAIPEGLSLRDAAPLQCGGATVYGAIRHAGISAHHRAGVIGIGGLGHLAIQFLAKMGIDTVVFSGTESKKDEAIKLGASEFVAAKTNPKLEGVKPVDFLFVATSAQPDWSTYVNVVEKNGTIVPLSVDAGKMEIPYMPIVGKQLRIMGSLVAPRNVHREMLEFAARLGVKPMVEELPMTQEGLNTAVERLQKGDVRYRFVLTSQKNGGSANL</sequence>
<organism evidence="7 8">
    <name type="scientific">Pseudozyma flocculosa</name>
    <dbReference type="NCBI Taxonomy" id="84751"/>
    <lineage>
        <taxon>Eukaryota</taxon>
        <taxon>Fungi</taxon>
        <taxon>Dikarya</taxon>
        <taxon>Basidiomycota</taxon>
        <taxon>Ustilaginomycotina</taxon>
        <taxon>Ustilaginomycetes</taxon>
        <taxon>Ustilaginales</taxon>
        <taxon>Ustilaginaceae</taxon>
        <taxon>Pseudozyma</taxon>
    </lineage>
</organism>
<evidence type="ECO:0000256" key="1">
    <source>
        <dbReference type="ARBA" id="ARBA00001947"/>
    </source>
</evidence>
<dbReference type="GO" id="GO:0016616">
    <property type="term" value="F:oxidoreductase activity, acting on the CH-OH group of donors, NAD or NADP as acceptor"/>
    <property type="evidence" value="ECO:0007669"/>
    <property type="project" value="InterPro"/>
</dbReference>
<dbReference type="Pfam" id="PF00107">
    <property type="entry name" value="ADH_zinc_N"/>
    <property type="match status" value="1"/>
</dbReference>
<evidence type="ECO:0000313" key="7">
    <source>
        <dbReference type="EMBL" id="SPO39790.1"/>
    </source>
</evidence>
<proteinExistence type="inferred from homology"/>
<dbReference type="InterPro" id="IPR013154">
    <property type="entry name" value="ADH-like_N"/>
</dbReference>
<dbReference type="FunFam" id="3.40.50.720:FF:000022">
    <property type="entry name" value="Cinnamyl alcohol dehydrogenase"/>
    <property type="match status" value="1"/>
</dbReference>
<dbReference type="GO" id="GO:0008270">
    <property type="term" value="F:zinc ion binding"/>
    <property type="evidence" value="ECO:0007669"/>
    <property type="project" value="InterPro"/>
</dbReference>
<dbReference type="Gene3D" id="3.90.180.10">
    <property type="entry name" value="Medium-chain alcohol dehydrogenases, catalytic domain"/>
    <property type="match status" value="1"/>
</dbReference>
<dbReference type="InterPro" id="IPR047109">
    <property type="entry name" value="CAD-like"/>
</dbReference>
<evidence type="ECO:0000256" key="4">
    <source>
        <dbReference type="ARBA" id="ARBA00023002"/>
    </source>
</evidence>
<dbReference type="SMART" id="SM00829">
    <property type="entry name" value="PKS_ER"/>
    <property type="match status" value="1"/>
</dbReference>
<dbReference type="InterPro" id="IPR020843">
    <property type="entry name" value="ER"/>
</dbReference>
<comment type="cofactor">
    <cofactor evidence="1 5">
        <name>Zn(2+)</name>
        <dbReference type="ChEBI" id="CHEBI:29105"/>
    </cofactor>
</comment>
<reference evidence="7 8" key="1">
    <citation type="submission" date="2018-03" db="EMBL/GenBank/DDBJ databases">
        <authorList>
            <person name="Guldener U."/>
        </authorList>
    </citation>
    <scope>NUCLEOTIDE SEQUENCE [LARGE SCALE GENOMIC DNA]</scope>
    <source>
        <strain evidence="7 8">DAOM196992</strain>
    </source>
</reference>
<evidence type="ECO:0000259" key="6">
    <source>
        <dbReference type="SMART" id="SM00829"/>
    </source>
</evidence>
<dbReference type="PANTHER" id="PTHR42683">
    <property type="entry name" value="ALDEHYDE REDUCTASE"/>
    <property type="match status" value="1"/>
</dbReference>
<evidence type="ECO:0000256" key="3">
    <source>
        <dbReference type="ARBA" id="ARBA00022833"/>
    </source>
</evidence>
<dbReference type="EMBL" id="OOIP01000016">
    <property type="protein sequence ID" value="SPO39790.1"/>
    <property type="molecule type" value="Genomic_DNA"/>
</dbReference>
<dbReference type="Pfam" id="PF08240">
    <property type="entry name" value="ADH_N"/>
    <property type="match status" value="1"/>
</dbReference>
<evidence type="ECO:0000256" key="5">
    <source>
        <dbReference type="RuleBase" id="RU361277"/>
    </source>
</evidence>
<dbReference type="SUPFAM" id="SSF50129">
    <property type="entry name" value="GroES-like"/>
    <property type="match status" value="1"/>
</dbReference>
<evidence type="ECO:0000256" key="2">
    <source>
        <dbReference type="ARBA" id="ARBA00022723"/>
    </source>
</evidence>
<gene>
    <name evidence="7" type="ORF">PSFLO_05271</name>
</gene>
<dbReference type="CDD" id="cd05283">
    <property type="entry name" value="CAD1"/>
    <property type="match status" value="1"/>
</dbReference>
<comment type="similarity">
    <text evidence="5">Belongs to the zinc-containing alcohol dehydrogenase family.</text>
</comment>
<protein>
    <submittedName>
        <fullName evidence="7">Probable NADP-dependent alcohol dehydrogenase</fullName>
    </submittedName>
</protein>
<dbReference type="PROSITE" id="PS00059">
    <property type="entry name" value="ADH_ZINC"/>
    <property type="match status" value="1"/>
</dbReference>
<dbReference type="OrthoDB" id="1879366at2759"/>
<dbReference type="Gene3D" id="3.40.50.720">
    <property type="entry name" value="NAD(P)-binding Rossmann-like Domain"/>
    <property type="match status" value="1"/>
</dbReference>
<keyword evidence="2 5" id="KW-0479">Metal-binding</keyword>
<dbReference type="SUPFAM" id="SSF51735">
    <property type="entry name" value="NAD(P)-binding Rossmann-fold domains"/>
    <property type="match status" value="1"/>
</dbReference>
<dbReference type="InterPro" id="IPR011032">
    <property type="entry name" value="GroES-like_sf"/>
</dbReference>
<dbReference type="InterPro" id="IPR036291">
    <property type="entry name" value="NAD(P)-bd_dom_sf"/>
</dbReference>